<evidence type="ECO:0000256" key="3">
    <source>
        <dbReference type="ARBA" id="ARBA00023125"/>
    </source>
</evidence>
<dbReference type="EMBL" id="LT629792">
    <property type="protein sequence ID" value="SDT94387.1"/>
    <property type="molecule type" value="Genomic_DNA"/>
</dbReference>
<dbReference type="InterPro" id="IPR000524">
    <property type="entry name" value="Tscrpt_reg_HTH_GntR"/>
</dbReference>
<evidence type="ECO:0000313" key="7">
    <source>
        <dbReference type="Proteomes" id="UP000198976"/>
    </source>
</evidence>
<dbReference type="PROSITE" id="PS50949">
    <property type="entry name" value="HTH_GNTR"/>
    <property type="match status" value="1"/>
</dbReference>
<evidence type="ECO:0000256" key="4">
    <source>
        <dbReference type="ARBA" id="ARBA00023163"/>
    </source>
</evidence>
<dbReference type="SUPFAM" id="SSF53822">
    <property type="entry name" value="Periplasmic binding protein-like I"/>
    <property type="match status" value="1"/>
</dbReference>
<accession>A0ABY0V7G8</accession>
<dbReference type="PANTHER" id="PTHR30146:SF95">
    <property type="entry name" value="RIBOSE OPERON REPRESSOR"/>
    <property type="match status" value="1"/>
</dbReference>
<dbReference type="Proteomes" id="UP000198976">
    <property type="component" value="Chromosome I"/>
</dbReference>
<keyword evidence="1" id="KW-0678">Repressor</keyword>
<evidence type="ECO:0000259" key="5">
    <source>
        <dbReference type="PROSITE" id="PS50949"/>
    </source>
</evidence>
<protein>
    <submittedName>
        <fullName evidence="6">DNA-binding transcriptional regulator, LacI/PurR family</fullName>
    </submittedName>
</protein>
<keyword evidence="2" id="KW-0805">Transcription regulation</keyword>
<sequence length="361" mass="39111">MLYQRVYDDLRAAIESGETPIGSTLPRESALRDKYEVSSITIRRALSMLRDDGFVRRRPRVGTTVIAQSPQQVSPASKDPVVALIMTSFNDAFGTRIVEGVLDRAQDRAHIMLMRTGGDTKKEREAIKRALGIGARGLILLPSSSQMIDSSVLKLVSAEYPLTIIDRRYDSIPVAAVTSDHMNAGIQATTCLIEAGHRHIALFGASRSLTSNADRHHGWVAAHAINDVALDESLACDQITSTTPGNAGTRKDDIKRIGSFLRNHPEVTSAVACEFAIAVLLEEALANLGKSIPRDLSLVCFDEQPFETLGSTLQLTHIAQQQEEIGARALDVTLQQIDSGATADKIVLPTTLVPGNSVRPI</sequence>
<name>A0ABY0V7G8_9ACTO</name>
<gene>
    <name evidence="6" type="ORF">SAMN04489714_1106</name>
</gene>
<dbReference type="Pfam" id="PF00392">
    <property type="entry name" value="GntR"/>
    <property type="match status" value="1"/>
</dbReference>
<dbReference type="RefSeq" id="WP_092648584.1">
    <property type="nucleotide sequence ID" value="NZ_LT629792.1"/>
</dbReference>
<dbReference type="InterPro" id="IPR028082">
    <property type="entry name" value="Peripla_BP_I"/>
</dbReference>
<dbReference type="InterPro" id="IPR036390">
    <property type="entry name" value="WH_DNA-bd_sf"/>
</dbReference>
<dbReference type="Gene3D" id="1.10.10.10">
    <property type="entry name" value="Winged helix-like DNA-binding domain superfamily/Winged helix DNA-binding domain"/>
    <property type="match status" value="1"/>
</dbReference>
<proteinExistence type="predicted"/>
<reference evidence="6 7" key="1">
    <citation type="submission" date="2016-10" db="EMBL/GenBank/DDBJ databases">
        <authorList>
            <person name="Varghese N."/>
            <person name="Submissions S."/>
        </authorList>
    </citation>
    <scope>NUCLEOTIDE SEQUENCE [LARGE SCALE GENOMIC DNA]</scope>
    <source>
        <strain evidence="6 7">DSM 9169</strain>
    </source>
</reference>
<keyword evidence="3 6" id="KW-0238">DNA-binding</keyword>
<dbReference type="SUPFAM" id="SSF46785">
    <property type="entry name" value="Winged helix' DNA-binding domain"/>
    <property type="match status" value="1"/>
</dbReference>
<dbReference type="SMART" id="SM00345">
    <property type="entry name" value="HTH_GNTR"/>
    <property type="match status" value="1"/>
</dbReference>
<dbReference type="GO" id="GO:0003677">
    <property type="term" value="F:DNA binding"/>
    <property type="evidence" value="ECO:0007669"/>
    <property type="project" value="UniProtKB-KW"/>
</dbReference>
<keyword evidence="4" id="KW-0804">Transcription</keyword>
<dbReference type="InterPro" id="IPR046335">
    <property type="entry name" value="LacI/GalR-like_sensor"/>
</dbReference>
<keyword evidence="7" id="KW-1185">Reference proteome</keyword>
<dbReference type="Pfam" id="PF13377">
    <property type="entry name" value="Peripla_BP_3"/>
    <property type="match status" value="1"/>
</dbReference>
<dbReference type="PANTHER" id="PTHR30146">
    <property type="entry name" value="LACI-RELATED TRANSCRIPTIONAL REPRESSOR"/>
    <property type="match status" value="1"/>
</dbReference>
<evidence type="ECO:0000256" key="1">
    <source>
        <dbReference type="ARBA" id="ARBA00022491"/>
    </source>
</evidence>
<dbReference type="InterPro" id="IPR036388">
    <property type="entry name" value="WH-like_DNA-bd_sf"/>
</dbReference>
<dbReference type="CDD" id="cd07377">
    <property type="entry name" value="WHTH_GntR"/>
    <property type="match status" value="1"/>
</dbReference>
<dbReference type="Gene3D" id="3.40.50.2300">
    <property type="match status" value="2"/>
</dbReference>
<feature type="domain" description="HTH gntR-type" evidence="5">
    <location>
        <begin position="1"/>
        <end position="68"/>
    </location>
</feature>
<evidence type="ECO:0000256" key="2">
    <source>
        <dbReference type="ARBA" id="ARBA00023015"/>
    </source>
</evidence>
<dbReference type="CDD" id="cd06267">
    <property type="entry name" value="PBP1_LacI_sugar_binding-like"/>
    <property type="match status" value="1"/>
</dbReference>
<organism evidence="6 7">
    <name type="scientific">Schaalia radingae</name>
    <dbReference type="NCBI Taxonomy" id="131110"/>
    <lineage>
        <taxon>Bacteria</taxon>
        <taxon>Bacillati</taxon>
        <taxon>Actinomycetota</taxon>
        <taxon>Actinomycetes</taxon>
        <taxon>Actinomycetales</taxon>
        <taxon>Actinomycetaceae</taxon>
        <taxon>Schaalia</taxon>
    </lineage>
</organism>
<evidence type="ECO:0000313" key="6">
    <source>
        <dbReference type="EMBL" id="SDT94387.1"/>
    </source>
</evidence>